<reference evidence="2 3" key="1">
    <citation type="submission" date="2016-10" db="EMBL/GenBank/DDBJ databases">
        <authorList>
            <person name="de Groot N.N."/>
        </authorList>
    </citation>
    <scope>NUCLEOTIDE SEQUENCE [LARGE SCALE GENOMIC DNA]</scope>
    <source>
        <strain evidence="2 3">JCM 11308</strain>
    </source>
</reference>
<sequence length="382" mass="38995">MTAPSPLLDLDDAASVVAADVDGSMRSAALGGAQVRATAASVTEGALDRLAGLRPRSVVLVTGPGRAAAAASVLTAALGSRVGLPLLHLSAVPPWVGPLDVVVVAGDDAGDPRLLEAADGALRRGAEVVLAAPDEGPLRAAGAGRAMLLPPRVHVPDHYAFPRYLAAGLAVLTALESVRARDLLPDLGELADRLDAEALRGHPENEVFHNPAKSTAVRMRGRRVVLAGDGPATTALARHCAELVLRAAGTVASAADLGDVLAARARFAGADAARPADYDPIFHDEELDGPPPVRPVRVFALATSGTRAVAGRRIAALPDAELVLAAGEEETIEMGGRDMGDRDMGGRAAGPARGERTEVEQLAVTAVRLGMAAAYLQLIGGS</sequence>
<accession>A0A1G6YEN0</accession>
<name>A0A1G6YEN0_9NOCA</name>
<feature type="region of interest" description="Disordered" evidence="1">
    <location>
        <begin position="335"/>
        <end position="355"/>
    </location>
</feature>
<evidence type="ECO:0000313" key="2">
    <source>
        <dbReference type="EMBL" id="SDD88828.1"/>
    </source>
</evidence>
<keyword evidence="3" id="KW-1185">Reference proteome</keyword>
<dbReference type="SUPFAM" id="SSF53697">
    <property type="entry name" value="SIS domain"/>
    <property type="match status" value="1"/>
</dbReference>
<dbReference type="AlphaFoldDB" id="A0A1G6YEN0"/>
<feature type="compositionally biased region" description="Basic and acidic residues" evidence="1">
    <location>
        <begin position="335"/>
        <end position="345"/>
    </location>
</feature>
<protein>
    <recommendedName>
        <fullName evidence="4">TobH protein</fullName>
    </recommendedName>
</protein>
<evidence type="ECO:0008006" key="4">
    <source>
        <dbReference type="Google" id="ProtNLM"/>
    </source>
</evidence>
<dbReference type="STRING" id="168276.SAMN05444580_107151"/>
<evidence type="ECO:0000313" key="3">
    <source>
        <dbReference type="Proteomes" id="UP000199417"/>
    </source>
</evidence>
<dbReference type="RefSeq" id="WP_072843617.1">
    <property type="nucleotide sequence ID" value="NZ_FNAB01000007.1"/>
</dbReference>
<dbReference type="EMBL" id="FNAB01000007">
    <property type="protein sequence ID" value="SDD88828.1"/>
    <property type="molecule type" value="Genomic_DNA"/>
</dbReference>
<dbReference type="GO" id="GO:1901135">
    <property type="term" value="P:carbohydrate derivative metabolic process"/>
    <property type="evidence" value="ECO:0007669"/>
    <property type="project" value="InterPro"/>
</dbReference>
<dbReference type="Proteomes" id="UP000199417">
    <property type="component" value="Unassembled WGS sequence"/>
</dbReference>
<evidence type="ECO:0000256" key="1">
    <source>
        <dbReference type="SAM" id="MobiDB-lite"/>
    </source>
</evidence>
<dbReference type="InterPro" id="IPR046348">
    <property type="entry name" value="SIS_dom_sf"/>
</dbReference>
<proteinExistence type="predicted"/>
<organism evidence="2 3">
    <name type="scientific">Rhodococcus tukisamuensis</name>
    <dbReference type="NCBI Taxonomy" id="168276"/>
    <lineage>
        <taxon>Bacteria</taxon>
        <taxon>Bacillati</taxon>
        <taxon>Actinomycetota</taxon>
        <taxon>Actinomycetes</taxon>
        <taxon>Mycobacteriales</taxon>
        <taxon>Nocardiaceae</taxon>
        <taxon>Rhodococcus</taxon>
    </lineage>
</organism>
<gene>
    <name evidence="2" type="ORF">SAMN05444580_107151</name>
</gene>
<dbReference type="GO" id="GO:0097367">
    <property type="term" value="F:carbohydrate derivative binding"/>
    <property type="evidence" value="ECO:0007669"/>
    <property type="project" value="InterPro"/>
</dbReference>